<accession>A0ACB8ANN4</accession>
<proteinExistence type="predicted"/>
<reference evidence="1" key="1">
    <citation type="journal article" date="2021" name="New Phytol.">
        <title>Evolutionary innovations through gain and loss of genes in the ectomycorrhizal Boletales.</title>
        <authorList>
            <person name="Wu G."/>
            <person name="Miyauchi S."/>
            <person name="Morin E."/>
            <person name="Kuo A."/>
            <person name="Drula E."/>
            <person name="Varga T."/>
            <person name="Kohler A."/>
            <person name="Feng B."/>
            <person name="Cao Y."/>
            <person name="Lipzen A."/>
            <person name="Daum C."/>
            <person name="Hundley H."/>
            <person name="Pangilinan J."/>
            <person name="Johnson J."/>
            <person name="Barry K."/>
            <person name="LaButti K."/>
            <person name="Ng V."/>
            <person name="Ahrendt S."/>
            <person name="Min B."/>
            <person name="Choi I.G."/>
            <person name="Park H."/>
            <person name="Plett J.M."/>
            <person name="Magnuson J."/>
            <person name="Spatafora J.W."/>
            <person name="Nagy L.G."/>
            <person name="Henrissat B."/>
            <person name="Grigoriev I.V."/>
            <person name="Yang Z.L."/>
            <person name="Xu J."/>
            <person name="Martin F.M."/>
        </authorList>
    </citation>
    <scope>NUCLEOTIDE SEQUENCE</scope>
    <source>
        <strain evidence="1">ATCC 28755</strain>
    </source>
</reference>
<protein>
    <submittedName>
        <fullName evidence="1">Uncharacterized protein</fullName>
    </submittedName>
</protein>
<gene>
    <name evidence="1" type="ORF">BJ138DRAFT_1143487</name>
</gene>
<comment type="caution">
    <text evidence="1">The sequence shown here is derived from an EMBL/GenBank/DDBJ whole genome shotgun (WGS) entry which is preliminary data.</text>
</comment>
<organism evidence="1 2">
    <name type="scientific">Hygrophoropsis aurantiaca</name>
    <dbReference type="NCBI Taxonomy" id="72124"/>
    <lineage>
        <taxon>Eukaryota</taxon>
        <taxon>Fungi</taxon>
        <taxon>Dikarya</taxon>
        <taxon>Basidiomycota</taxon>
        <taxon>Agaricomycotina</taxon>
        <taxon>Agaricomycetes</taxon>
        <taxon>Agaricomycetidae</taxon>
        <taxon>Boletales</taxon>
        <taxon>Coniophorineae</taxon>
        <taxon>Hygrophoropsidaceae</taxon>
        <taxon>Hygrophoropsis</taxon>
    </lineage>
</organism>
<name>A0ACB8ANN4_9AGAM</name>
<evidence type="ECO:0000313" key="1">
    <source>
        <dbReference type="EMBL" id="KAH7914603.1"/>
    </source>
</evidence>
<dbReference type="EMBL" id="MU267611">
    <property type="protein sequence ID" value="KAH7914603.1"/>
    <property type="molecule type" value="Genomic_DNA"/>
</dbReference>
<keyword evidence="2" id="KW-1185">Reference proteome</keyword>
<sequence>MERSVVDTNSVMAGMFISATVFLTLTAQVVIYLRAIAAQDALWIKATCAQMVISSRMASLYLPSYENDAEAVTMISMQDLSYFAQWAVYIGTTSLTVFLVHILFTRRLYILGKCMRVQWNVGIPVGLITLTAQAFALLSVVQILRMERSNPQGLSLLMKLLIPAWLSLVVLADILIAGSLIILLYPTDHLIKRLIMFCVQTCLITTIAASVTIGVWVAAGFDTRHLFMSFPMGGLYAICLYANFLGRISYLNDKKFTEGTLESDSKVLETIEFSPGRDSLASTV</sequence>
<dbReference type="Proteomes" id="UP000790377">
    <property type="component" value="Unassembled WGS sequence"/>
</dbReference>
<evidence type="ECO:0000313" key="2">
    <source>
        <dbReference type="Proteomes" id="UP000790377"/>
    </source>
</evidence>